<dbReference type="PRINTS" id="PR01573">
    <property type="entry name" value="SUPERTUBBY"/>
</dbReference>
<keyword evidence="5" id="KW-1185">Reference proteome</keyword>
<dbReference type="Proteomes" id="UP001497457">
    <property type="component" value="Chromosome 6rd"/>
</dbReference>
<dbReference type="SUPFAM" id="SSF54518">
    <property type="entry name" value="Tubby C-terminal domain-like"/>
    <property type="match status" value="1"/>
</dbReference>
<evidence type="ECO:0000256" key="2">
    <source>
        <dbReference type="SAM" id="MobiDB-lite"/>
    </source>
</evidence>
<comment type="similarity">
    <text evidence="1">Belongs to the TUB family.</text>
</comment>
<dbReference type="InterPro" id="IPR018066">
    <property type="entry name" value="Tubby_C_CS"/>
</dbReference>
<evidence type="ECO:0000313" key="4">
    <source>
        <dbReference type="EMBL" id="CAL5071282.1"/>
    </source>
</evidence>
<name>A0ABC9F940_9POAL</name>
<dbReference type="Pfam" id="PF01167">
    <property type="entry name" value="Tub"/>
    <property type="match status" value="1"/>
</dbReference>
<organism evidence="4 5">
    <name type="scientific">Urochloa decumbens</name>
    <dbReference type="NCBI Taxonomy" id="240449"/>
    <lineage>
        <taxon>Eukaryota</taxon>
        <taxon>Viridiplantae</taxon>
        <taxon>Streptophyta</taxon>
        <taxon>Embryophyta</taxon>
        <taxon>Tracheophyta</taxon>
        <taxon>Spermatophyta</taxon>
        <taxon>Magnoliopsida</taxon>
        <taxon>Liliopsida</taxon>
        <taxon>Poales</taxon>
        <taxon>Poaceae</taxon>
        <taxon>PACMAD clade</taxon>
        <taxon>Panicoideae</taxon>
        <taxon>Panicodae</taxon>
        <taxon>Paniceae</taxon>
        <taxon>Melinidinae</taxon>
        <taxon>Urochloa</taxon>
    </lineage>
</organism>
<feature type="region of interest" description="Disordered" evidence="2">
    <location>
        <begin position="28"/>
        <end position="47"/>
    </location>
</feature>
<dbReference type="Gene3D" id="3.20.90.10">
    <property type="entry name" value="Tubby Protein, Chain A"/>
    <property type="match status" value="1"/>
</dbReference>
<reference evidence="4" key="1">
    <citation type="submission" date="2024-10" db="EMBL/GenBank/DDBJ databases">
        <authorList>
            <person name="Ryan C."/>
        </authorList>
    </citation>
    <scope>NUCLEOTIDE SEQUENCE [LARGE SCALE GENOMIC DNA]</scope>
</reference>
<dbReference type="AlphaFoldDB" id="A0ABC9F940"/>
<protein>
    <recommendedName>
        <fullName evidence="3">Tubby C-terminal domain-containing protein</fullName>
    </recommendedName>
</protein>
<sequence>MPFSSMIQEMKGEIGAISRRGLLRSRSHGAGSVRRAGAAEPDEAAMRESSWAQVPPELLREVLAKVEATEARWPGRAAVVACAGVCRGWRGAIKEIVRVPEACGKLTFPISLKQFWSTRKLSRRLGRPRFYSVTRGSQISGQFLTTYSLGQFWEGLASVMQGQLLLYHASWLYQTEDRFLFAIVIREPGPRDAPLKCFIRRNRATQSYFLCIGVTDGLTDDGKFLLAARKYRRPSCTEYLISLDASDKSKGHGTYIGKLRSNFLGTKFVVYDAHPPCAGAVVSKGPSAHMIGSAQVSPMKPPPAGNYPVSRISYEVNVLGSRGPRKMNCVMDSIPVSAIKEGGSAPTQTEFPSSNSSSFASIPFFGPKSGQVDNSGAQLATENESKVALKNKSPRWHEQLQCWCLNFHGRVTVASVKNFQLVASGVTTPTPSNQEDDDVILQFGKIGKDLFSMDYRYPISAFQAFAICLSSFDTKIGCE</sequence>
<evidence type="ECO:0000313" key="5">
    <source>
        <dbReference type="Proteomes" id="UP001497457"/>
    </source>
</evidence>
<proteinExistence type="inferred from homology"/>
<evidence type="ECO:0000259" key="3">
    <source>
        <dbReference type="Pfam" id="PF01167"/>
    </source>
</evidence>
<dbReference type="EMBL" id="OZ075116">
    <property type="protein sequence ID" value="CAL5071282.1"/>
    <property type="molecule type" value="Genomic_DNA"/>
</dbReference>
<dbReference type="InterPro" id="IPR025659">
    <property type="entry name" value="Tubby-like_C"/>
</dbReference>
<feature type="domain" description="Tubby C-terminal" evidence="3">
    <location>
        <begin position="186"/>
        <end position="474"/>
    </location>
</feature>
<evidence type="ECO:0000256" key="1">
    <source>
        <dbReference type="ARBA" id="ARBA00007129"/>
    </source>
</evidence>
<dbReference type="InterPro" id="IPR000007">
    <property type="entry name" value="Tubby_C"/>
</dbReference>
<dbReference type="PANTHER" id="PTHR16517:SF160">
    <property type="entry name" value="TUBBY-LIKE F-BOX PROTEIN"/>
    <property type="match status" value="1"/>
</dbReference>
<dbReference type="PANTHER" id="PTHR16517">
    <property type="entry name" value="TUBBY-RELATED"/>
    <property type="match status" value="1"/>
</dbReference>
<dbReference type="PROSITE" id="PS01200">
    <property type="entry name" value="TUB_1"/>
    <property type="match status" value="1"/>
</dbReference>
<accession>A0ABC9F940</accession>
<gene>
    <name evidence="4" type="ORF">URODEC1_LOCUS103298</name>
</gene>